<proteinExistence type="predicted"/>
<sequence length="100" mass="11693">MNILICLIQALKKVLKKIKKCPKLYYSNVFNKALKQIYNETMLLLLHKEMQKMSQLSPKEMQETADAHMNRNKELAVKEHLISGDGLHEKEMLIKEKTLP</sequence>
<keyword evidence="2" id="KW-1185">Reference proteome</keyword>
<dbReference type="EMBL" id="FNKL01000004">
    <property type="protein sequence ID" value="SDQ98271.1"/>
    <property type="molecule type" value="Genomic_DNA"/>
</dbReference>
<reference evidence="2" key="1">
    <citation type="submission" date="2016-10" db="EMBL/GenBank/DDBJ databases">
        <authorList>
            <person name="Varghese N."/>
            <person name="Submissions S."/>
        </authorList>
    </citation>
    <scope>NUCLEOTIDE SEQUENCE [LARGE SCALE GENOMIC DNA]</scope>
    <source>
        <strain evidence="2">DSM 17072</strain>
    </source>
</reference>
<accession>A0A1H1FBD7</accession>
<evidence type="ECO:0000313" key="1">
    <source>
        <dbReference type="EMBL" id="SDQ98271.1"/>
    </source>
</evidence>
<gene>
    <name evidence="1" type="ORF">SAMN05421664_2974</name>
</gene>
<organism evidence="1 2">
    <name type="scientific">Chryseobacterium soldanellicola</name>
    <dbReference type="NCBI Taxonomy" id="311333"/>
    <lineage>
        <taxon>Bacteria</taxon>
        <taxon>Pseudomonadati</taxon>
        <taxon>Bacteroidota</taxon>
        <taxon>Flavobacteriia</taxon>
        <taxon>Flavobacteriales</taxon>
        <taxon>Weeksellaceae</taxon>
        <taxon>Chryseobacterium group</taxon>
        <taxon>Chryseobacterium</taxon>
    </lineage>
</organism>
<dbReference type="Proteomes" id="UP000199627">
    <property type="component" value="Unassembled WGS sequence"/>
</dbReference>
<dbReference type="AlphaFoldDB" id="A0A1H1FBD7"/>
<protein>
    <submittedName>
        <fullName evidence="1">Uncharacterized protein</fullName>
    </submittedName>
</protein>
<name>A0A1H1FBD7_9FLAO</name>
<evidence type="ECO:0000313" key="2">
    <source>
        <dbReference type="Proteomes" id="UP000199627"/>
    </source>
</evidence>